<feature type="region of interest" description="Disordered" evidence="1">
    <location>
        <begin position="1"/>
        <end position="31"/>
    </location>
</feature>
<sequence>MSLCGERGQGGSVHPPGGRGREPWARPTCSRGAQRDSHLSFTSAPAHYGLRGICVELCTACVSVYTGTNPLPRARWEACVHRGGLPPPYAHVGAWNLLGHQHLPTCTSVWKSFAYESACDVCVQMCVAARDCMYVGHMRGQRGVHGGAC</sequence>
<evidence type="ECO:0000256" key="1">
    <source>
        <dbReference type="SAM" id="MobiDB-lite"/>
    </source>
</evidence>
<keyword evidence="3" id="KW-1185">Reference proteome</keyword>
<accession>A0A7J7T684</accession>
<evidence type="ECO:0000313" key="2">
    <source>
        <dbReference type="EMBL" id="KAF6296025.1"/>
    </source>
</evidence>
<protein>
    <submittedName>
        <fullName evidence="2">Uncharacterized protein</fullName>
    </submittedName>
</protein>
<comment type="caution">
    <text evidence="2">The sequence shown here is derived from an EMBL/GenBank/DDBJ whole genome shotgun (WGS) entry which is preliminary data.</text>
</comment>
<gene>
    <name evidence="2" type="ORF">mMyoMyo1_009157</name>
</gene>
<dbReference type="Proteomes" id="UP000527355">
    <property type="component" value="Unassembled WGS sequence"/>
</dbReference>
<evidence type="ECO:0000313" key="3">
    <source>
        <dbReference type="Proteomes" id="UP000527355"/>
    </source>
</evidence>
<organism evidence="2 3">
    <name type="scientific">Myotis myotis</name>
    <name type="common">Greater mouse-eared bat</name>
    <name type="synonym">Vespertilio myotis</name>
    <dbReference type="NCBI Taxonomy" id="51298"/>
    <lineage>
        <taxon>Eukaryota</taxon>
        <taxon>Metazoa</taxon>
        <taxon>Chordata</taxon>
        <taxon>Craniata</taxon>
        <taxon>Vertebrata</taxon>
        <taxon>Euteleostomi</taxon>
        <taxon>Mammalia</taxon>
        <taxon>Eutheria</taxon>
        <taxon>Laurasiatheria</taxon>
        <taxon>Chiroptera</taxon>
        <taxon>Yangochiroptera</taxon>
        <taxon>Vespertilionidae</taxon>
        <taxon>Myotis</taxon>
    </lineage>
</organism>
<proteinExistence type="predicted"/>
<name>A0A7J7T684_MYOMY</name>
<reference evidence="2 3" key="1">
    <citation type="journal article" date="2020" name="Nature">
        <title>Six reference-quality genomes reveal evolution of bat adaptations.</title>
        <authorList>
            <person name="Jebb D."/>
            <person name="Huang Z."/>
            <person name="Pippel M."/>
            <person name="Hughes G.M."/>
            <person name="Lavrichenko K."/>
            <person name="Devanna P."/>
            <person name="Winkler S."/>
            <person name="Jermiin L.S."/>
            <person name="Skirmuntt E.C."/>
            <person name="Katzourakis A."/>
            <person name="Burkitt-Gray L."/>
            <person name="Ray D.A."/>
            <person name="Sullivan K.A.M."/>
            <person name="Roscito J.G."/>
            <person name="Kirilenko B.M."/>
            <person name="Davalos L.M."/>
            <person name="Corthals A.P."/>
            <person name="Power M.L."/>
            <person name="Jones G."/>
            <person name="Ransome R.D."/>
            <person name="Dechmann D.K.N."/>
            <person name="Locatelli A.G."/>
            <person name="Puechmaille S.J."/>
            <person name="Fedrigo O."/>
            <person name="Jarvis E.D."/>
            <person name="Hiller M."/>
            <person name="Vernes S.C."/>
            <person name="Myers E.W."/>
            <person name="Teeling E.C."/>
        </authorList>
    </citation>
    <scope>NUCLEOTIDE SEQUENCE [LARGE SCALE GENOMIC DNA]</scope>
    <source>
        <strain evidence="2">MMyoMyo1</strain>
        <tissue evidence="2">Flight muscle</tissue>
    </source>
</reference>
<dbReference type="EMBL" id="JABWUV010000017">
    <property type="protein sequence ID" value="KAF6296025.1"/>
    <property type="molecule type" value="Genomic_DNA"/>
</dbReference>
<dbReference type="AlphaFoldDB" id="A0A7J7T684"/>